<reference evidence="2 3" key="1">
    <citation type="journal article" date="2020" name="Mol. Plant">
        <title>The Chromosome-Based Rubber Tree Genome Provides New Insights into Spurge Genome Evolution and Rubber Biosynthesis.</title>
        <authorList>
            <person name="Liu J."/>
            <person name="Shi C."/>
            <person name="Shi C.C."/>
            <person name="Li W."/>
            <person name="Zhang Q.J."/>
            <person name="Zhang Y."/>
            <person name="Li K."/>
            <person name="Lu H.F."/>
            <person name="Shi C."/>
            <person name="Zhu S.T."/>
            <person name="Xiao Z.Y."/>
            <person name="Nan H."/>
            <person name="Yue Y."/>
            <person name="Zhu X.G."/>
            <person name="Wu Y."/>
            <person name="Hong X.N."/>
            <person name="Fan G.Y."/>
            <person name="Tong Y."/>
            <person name="Zhang D."/>
            <person name="Mao C.L."/>
            <person name="Liu Y.L."/>
            <person name="Hao S.J."/>
            <person name="Liu W.Q."/>
            <person name="Lv M.Q."/>
            <person name="Zhang H.B."/>
            <person name="Liu Y."/>
            <person name="Hu-Tang G.R."/>
            <person name="Wang J.P."/>
            <person name="Wang J.H."/>
            <person name="Sun Y.H."/>
            <person name="Ni S.B."/>
            <person name="Chen W.B."/>
            <person name="Zhang X.C."/>
            <person name="Jiao Y.N."/>
            <person name="Eichler E.E."/>
            <person name="Li G.H."/>
            <person name="Liu X."/>
            <person name="Gao L.Z."/>
        </authorList>
    </citation>
    <scope>NUCLEOTIDE SEQUENCE [LARGE SCALE GENOMIC DNA]</scope>
    <source>
        <strain evidence="3">cv. GT1</strain>
        <tissue evidence="2">Leaf</tissue>
    </source>
</reference>
<gene>
    <name evidence="2" type="ORF">GH714_009466</name>
</gene>
<dbReference type="Pfam" id="PF03754">
    <property type="entry name" value="At2g31720-like"/>
    <property type="match status" value="1"/>
</dbReference>
<comment type="caution">
    <text evidence="2">The sequence shown here is derived from an EMBL/GenBank/DDBJ whole genome shotgun (WGS) entry which is preliminary data.</text>
</comment>
<name>A0A6A6LX32_HEVBR</name>
<feature type="region of interest" description="Disordered" evidence="1">
    <location>
        <begin position="91"/>
        <end position="114"/>
    </location>
</feature>
<protein>
    <submittedName>
        <fullName evidence="2">Uncharacterized protein</fullName>
    </submittedName>
</protein>
<organism evidence="2 3">
    <name type="scientific">Hevea brasiliensis</name>
    <name type="common">Para rubber tree</name>
    <name type="synonym">Siphonia brasiliensis</name>
    <dbReference type="NCBI Taxonomy" id="3981"/>
    <lineage>
        <taxon>Eukaryota</taxon>
        <taxon>Viridiplantae</taxon>
        <taxon>Streptophyta</taxon>
        <taxon>Embryophyta</taxon>
        <taxon>Tracheophyta</taxon>
        <taxon>Spermatophyta</taxon>
        <taxon>Magnoliopsida</taxon>
        <taxon>eudicotyledons</taxon>
        <taxon>Gunneridae</taxon>
        <taxon>Pentapetalae</taxon>
        <taxon>rosids</taxon>
        <taxon>fabids</taxon>
        <taxon>Malpighiales</taxon>
        <taxon>Euphorbiaceae</taxon>
        <taxon>Crotonoideae</taxon>
        <taxon>Micrandreae</taxon>
        <taxon>Hevea</taxon>
    </lineage>
</organism>
<dbReference type="AlphaFoldDB" id="A0A6A6LX32"/>
<evidence type="ECO:0000313" key="3">
    <source>
        <dbReference type="Proteomes" id="UP000467840"/>
    </source>
</evidence>
<accession>A0A6A6LX32</accession>
<dbReference type="GO" id="GO:0003677">
    <property type="term" value="F:DNA binding"/>
    <property type="evidence" value="ECO:0007669"/>
    <property type="project" value="InterPro"/>
</dbReference>
<dbReference type="InterPro" id="IPR005508">
    <property type="entry name" value="At2g31720-like"/>
</dbReference>
<evidence type="ECO:0000256" key="1">
    <source>
        <dbReference type="SAM" id="MobiDB-lite"/>
    </source>
</evidence>
<sequence length="207" mass="23306">MGRVLDANDDGGCFDKMVAAIKLVEESILIAFVQQVRAEAMSKHDDRLAASVPKKSRGHGQRQDKKPLSHSSLFLHEKSSGSMNEIKRRVCGKRCSESGNNTEDEQKKRKLLKRPNRTCFANIGSETPPDMPDEIRDSSFLTEDEKSKLKEQKENIPVTLMEPCGDESKMLLRQWNLKSSSTYVLTTLEESLGKNHQDHQGNSNTMT</sequence>
<proteinExistence type="predicted"/>
<dbReference type="Proteomes" id="UP000467840">
    <property type="component" value="Chromosome 9"/>
</dbReference>
<feature type="region of interest" description="Disordered" evidence="1">
    <location>
        <begin position="47"/>
        <end position="79"/>
    </location>
</feature>
<dbReference type="PANTHER" id="PTHR31541">
    <property type="entry name" value="B3 DOMAIN PLANT PROTEIN-RELATED"/>
    <property type="match status" value="1"/>
</dbReference>
<dbReference type="PANTHER" id="PTHR31541:SF25">
    <property type="entry name" value="GAMMA-GLIADIN B"/>
    <property type="match status" value="1"/>
</dbReference>
<evidence type="ECO:0000313" key="2">
    <source>
        <dbReference type="EMBL" id="KAF2306020.1"/>
    </source>
</evidence>
<dbReference type="EMBL" id="JAAGAX010000008">
    <property type="protein sequence ID" value="KAF2306020.1"/>
    <property type="molecule type" value="Genomic_DNA"/>
</dbReference>
<keyword evidence="3" id="KW-1185">Reference proteome</keyword>